<evidence type="ECO:0000313" key="2">
    <source>
        <dbReference type="EMBL" id="KAK1352809.1"/>
    </source>
</evidence>
<reference evidence="2" key="1">
    <citation type="submission" date="2023-02" db="EMBL/GenBank/DDBJ databases">
        <title>Genome of toxic invasive species Heracleum sosnowskyi carries increased number of genes despite the absence of recent whole-genome duplications.</title>
        <authorList>
            <person name="Schelkunov M."/>
            <person name="Shtratnikova V."/>
            <person name="Makarenko M."/>
            <person name="Klepikova A."/>
            <person name="Omelchenko D."/>
            <person name="Novikova G."/>
            <person name="Obukhova E."/>
            <person name="Bogdanov V."/>
            <person name="Penin A."/>
            <person name="Logacheva M."/>
        </authorList>
    </citation>
    <scope>NUCLEOTIDE SEQUENCE</scope>
    <source>
        <strain evidence="2">Hsosn_3</strain>
        <tissue evidence="2">Leaf</tissue>
    </source>
</reference>
<dbReference type="AlphaFoldDB" id="A0AAD8GQV8"/>
<sequence length="179" mass="19746">MFVTLLEIDCGVKKGCGNSSEISFAEFSKEMVLAGSINGVVLVSHVGEFNGRFVGLWNPGVNRWKLIRINREGELSGRLTRTNVGLGSDKSSDDFKIIRIVTESVSETDGSLNDLVLVLVADAVKSTVNERSSRKFSRTGTQGRKSQNLSSKEEDDGICVKRRDRMEVNKMESDNLGRE</sequence>
<feature type="region of interest" description="Disordered" evidence="1">
    <location>
        <begin position="130"/>
        <end position="179"/>
    </location>
</feature>
<dbReference type="EMBL" id="JAUIZM010000014">
    <property type="protein sequence ID" value="KAK1352809.1"/>
    <property type="molecule type" value="Genomic_DNA"/>
</dbReference>
<accession>A0AAD8GQV8</accession>
<reference evidence="2" key="2">
    <citation type="submission" date="2023-05" db="EMBL/GenBank/DDBJ databases">
        <authorList>
            <person name="Schelkunov M.I."/>
        </authorList>
    </citation>
    <scope>NUCLEOTIDE SEQUENCE</scope>
    <source>
        <strain evidence="2">Hsosn_3</strain>
        <tissue evidence="2">Leaf</tissue>
    </source>
</reference>
<evidence type="ECO:0000256" key="1">
    <source>
        <dbReference type="SAM" id="MobiDB-lite"/>
    </source>
</evidence>
<comment type="caution">
    <text evidence="2">The sequence shown here is derived from an EMBL/GenBank/DDBJ whole genome shotgun (WGS) entry which is preliminary data.</text>
</comment>
<keyword evidence="3" id="KW-1185">Reference proteome</keyword>
<gene>
    <name evidence="2" type="ORF">POM88_052647</name>
</gene>
<proteinExistence type="predicted"/>
<feature type="compositionally biased region" description="Polar residues" evidence="1">
    <location>
        <begin position="138"/>
        <end position="150"/>
    </location>
</feature>
<protein>
    <submittedName>
        <fullName evidence="2">Uncharacterized protein</fullName>
    </submittedName>
</protein>
<evidence type="ECO:0000313" key="3">
    <source>
        <dbReference type="Proteomes" id="UP001237642"/>
    </source>
</evidence>
<feature type="compositionally biased region" description="Basic and acidic residues" evidence="1">
    <location>
        <begin position="158"/>
        <end position="179"/>
    </location>
</feature>
<name>A0AAD8GQV8_9APIA</name>
<organism evidence="2 3">
    <name type="scientific">Heracleum sosnowskyi</name>
    <dbReference type="NCBI Taxonomy" id="360622"/>
    <lineage>
        <taxon>Eukaryota</taxon>
        <taxon>Viridiplantae</taxon>
        <taxon>Streptophyta</taxon>
        <taxon>Embryophyta</taxon>
        <taxon>Tracheophyta</taxon>
        <taxon>Spermatophyta</taxon>
        <taxon>Magnoliopsida</taxon>
        <taxon>eudicotyledons</taxon>
        <taxon>Gunneridae</taxon>
        <taxon>Pentapetalae</taxon>
        <taxon>asterids</taxon>
        <taxon>campanulids</taxon>
        <taxon>Apiales</taxon>
        <taxon>Apiaceae</taxon>
        <taxon>Apioideae</taxon>
        <taxon>apioid superclade</taxon>
        <taxon>Tordylieae</taxon>
        <taxon>Tordyliinae</taxon>
        <taxon>Heracleum</taxon>
    </lineage>
</organism>
<dbReference type="Proteomes" id="UP001237642">
    <property type="component" value="Unassembled WGS sequence"/>
</dbReference>